<feature type="domain" description="DYW" evidence="11">
    <location>
        <begin position="1000"/>
        <end position="1082"/>
    </location>
</feature>
<evidence type="ECO:0000256" key="3">
    <source>
        <dbReference type="ARBA" id="ARBA00022523"/>
    </source>
</evidence>
<organism evidence="12 13">
    <name type="scientific">Populus tomentosa</name>
    <name type="common">Chinese white poplar</name>
    <dbReference type="NCBI Taxonomy" id="118781"/>
    <lineage>
        <taxon>Eukaryota</taxon>
        <taxon>Viridiplantae</taxon>
        <taxon>Streptophyta</taxon>
        <taxon>Embryophyta</taxon>
        <taxon>Tracheophyta</taxon>
        <taxon>Spermatophyta</taxon>
        <taxon>Magnoliopsida</taxon>
        <taxon>eudicotyledons</taxon>
        <taxon>Gunneridae</taxon>
        <taxon>Pentapetalae</taxon>
        <taxon>rosids</taxon>
        <taxon>fabids</taxon>
        <taxon>Malpighiales</taxon>
        <taxon>Salicaceae</taxon>
        <taxon>Saliceae</taxon>
        <taxon>Populus</taxon>
    </lineage>
</organism>
<dbReference type="InterPro" id="IPR006766">
    <property type="entry name" value="EXORDIUM-like"/>
</dbReference>
<feature type="repeat" description="PPR" evidence="9">
    <location>
        <begin position="162"/>
        <end position="196"/>
    </location>
</feature>
<reference evidence="12" key="1">
    <citation type="journal article" date="2020" name="bioRxiv">
        <title>Hybrid origin of Populus tomentosa Carr. identified through genome sequencing and phylogenomic analysis.</title>
        <authorList>
            <person name="An X."/>
            <person name="Gao K."/>
            <person name="Chen Z."/>
            <person name="Li J."/>
            <person name="Yang X."/>
            <person name="Yang X."/>
            <person name="Zhou J."/>
            <person name="Guo T."/>
            <person name="Zhao T."/>
            <person name="Huang S."/>
            <person name="Miao D."/>
            <person name="Khan W.U."/>
            <person name="Rao P."/>
            <person name="Ye M."/>
            <person name="Lei B."/>
            <person name="Liao W."/>
            <person name="Wang J."/>
            <person name="Ji L."/>
            <person name="Li Y."/>
            <person name="Guo B."/>
            <person name="Mustafa N.S."/>
            <person name="Li S."/>
            <person name="Yun Q."/>
            <person name="Keller S.R."/>
            <person name="Mao J."/>
            <person name="Zhang R."/>
            <person name="Strauss S.H."/>
        </authorList>
    </citation>
    <scope>NUCLEOTIDE SEQUENCE</scope>
    <source>
        <strain evidence="12">GM15</strain>
        <tissue evidence="12">Leaf</tissue>
    </source>
</reference>
<evidence type="ECO:0000256" key="7">
    <source>
        <dbReference type="ARBA" id="ARBA00023591"/>
    </source>
</evidence>
<dbReference type="FunFam" id="1.25.40.10:FF:000031">
    <property type="entry name" value="Pentatricopeptide repeat-containing protein mitochondrial"/>
    <property type="match status" value="1"/>
</dbReference>
<dbReference type="FunFam" id="1.25.40.10:FF:000366">
    <property type="entry name" value="Pentatricopeptide (PPR) repeat-containing protein"/>
    <property type="match status" value="1"/>
</dbReference>
<feature type="repeat" description="PPR" evidence="9">
    <location>
        <begin position="478"/>
        <end position="512"/>
    </location>
</feature>
<dbReference type="PROSITE" id="PS50005">
    <property type="entry name" value="TPR"/>
    <property type="match status" value="3"/>
</dbReference>
<keyword evidence="8" id="KW-0802">TPR repeat</keyword>
<keyword evidence="4" id="KW-0964">Secreted</keyword>
<evidence type="ECO:0000256" key="10">
    <source>
        <dbReference type="SAM" id="MobiDB-lite"/>
    </source>
</evidence>
<dbReference type="OrthoDB" id="829362at2759"/>
<dbReference type="EMBL" id="JAAWWB010000026">
    <property type="protein sequence ID" value="KAG6751236.1"/>
    <property type="molecule type" value="Genomic_DNA"/>
</dbReference>
<evidence type="ECO:0000256" key="6">
    <source>
        <dbReference type="ARBA" id="ARBA00022737"/>
    </source>
</evidence>
<dbReference type="FunFam" id="1.25.40.10:FF:000381">
    <property type="entry name" value="Pentatricopeptide repeat-containing protein"/>
    <property type="match status" value="1"/>
</dbReference>
<accession>A0A8X8C733</accession>
<feature type="repeat" description="PPR" evidence="9">
    <location>
        <begin position="579"/>
        <end position="614"/>
    </location>
</feature>
<feature type="repeat" description="TPR" evidence="8">
    <location>
        <begin position="1401"/>
        <end position="1434"/>
    </location>
</feature>
<dbReference type="InterPro" id="IPR046848">
    <property type="entry name" value="E_motif"/>
</dbReference>
<evidence type="ECO:0000256" key="2">
    <source>
        <dbReference type="ARBA" id="ARBA00006643"/>
    </source>
</evidence>
<feature type="repeat" description="PPR" evidence="9">
    <location>
        <begin position="266"/>
        <end position="302"/>
    </location>
</feature>
<feature type="repeat" description="TPR" evidence="8">
    <location>
        <begin position="1435"/>
        <end position="1468"/>
    </location>
</feature>
<evidence type="ECO:0000313" key="12">
    <source>
        <dbReference type="EMBL" id="KAG6751236.1"/>
    </source>
</evidence>
<sequence>MFRCFLKSIHKKPFLLNNSNPSVTFSTTASPPPPKPLHNNKNQPSLLSKPQNFISPLKQSPSLIPLNDLVNHYKRSSHSHLKTVPIFPKVSNLGSFDDLIEHLVSSYKHSCCPKDANLFHLNVLKHGFDSDLFLCNTLINVYVRTGDWVSARKLFDEMPDRNGVTWACLISGYTQNGMPEDACGVLKEMIFEGFLPNRFAFGSAIRACQESMLCGLQLGMQIHGLILKSPYANDASLCNVLISMYGKYLGYIDYARSVFDEIEIRNSISWNSIVSVYSQRGDAASCFELFSSMQMADSGLSLKPNEYTFGSLITAACSSIDSGLSLLEQILARIKKSGLLANLYVGSALVGGFSRLGSFDYARKIFEQMTARNAVSMNGLMVGLVRQKCGEEAVEVFKETRHLVDINLDSYVILLSACAEFALLDEGRRKGREVHGYAIRTGLNDAKVAVGNGLINMYAKCGDIDHARSVFGLMVDKDSVSWNSMITGLDQNKCFEDAVKSYNSMRKTGLMPSNFALISALSSCASLGCILLGQQTHGEGIKLGLDLDVSVSNTLLALYAETGRLAECQKVFSWMLERDQVSWNTVIGALADSGASVSEAVKVFLEMMRAGWSPNRVTFINLLATVSSLSTSKLSHQIHALILKYNVKDDNAIENALLACYGKSGEMENCEEIFSRMSERRDEVSWNSMISGYIHNELLCKAMDLVWLMMQRGQRLDCFTFATVLSACATVATLERGMEVHACAIRACLESDVVIGSALVDMYSKCGRIDYATRFFNLMPVRNLYSWNSMISGYARHGHGDYALRLFTRMKRSDQLPDHITFVGVLSACSHIGLVDEGFEYFKSMTEVYGLVPRVEHYSCMVDLLGRAGELDKIENFINKMPIKPNILIWRTVLGACCRGNGRKTELGRRAAEMLFNMDPQNAVNYVLLSNMYASGGKWEDMARTRRAMREAAVKKEAGCSWVTMKDGVHVFVAGDNSHPEKGLIYAKLKELDKKIRDAGYVPQIKFALYDLEPENKEELLSYHSEKLAVAFVLTRNSGLPIRIMKNLRICGDCHSAFKYISKVVDRSIVLRDSNRFHHFEDDEHPPLLKSERLRKGDGIEEESNNSHQLQRKERGLDFETVDFSELWLRVSVAIFSFECPGVYGKDAYPGYAGDLLVDSTTGASYNAHERVLQLWFALCMIGFFTRFIFFLSLAALLLFAFFPLRFCWNAKLLNSVKWRFIVMESKGSEIDEFEKALESALDGSTEEEEEDENEEGEYSDDDEEEEDDDDDDEEENALDSMEQNQQFEYEALAEKKRKTLADAKGCLNDEYSEGSAKKARQEDMTGASLAEIEEIMNFGMRKKRRRRMPKKRGRRKGSKNKLSPEITRMLGDATLHYAHGNYEEALKVLSEVVKRAPLVADSYHTLGLVHKALGNTEKAMKFYRIAAFLRPKDSSLWKLLFSWHVEQGDIARAWKCLSKAISADPDDISLRSLHALFYDELGDHQRAAESYEQIVRICPEDVEAIKTAAKMYLNCGQIKRCVGILEDYLKGHPSEADLSVIILLADVFMEIDAHNNALQHIEHAQMIYYSGKELPLELMIKAGICHVFLGNIEKAEIHFSALQQENFSIHPEFITKVADAFMSTECFHSALKYYHMLELNVGADNEGEIHVKIAQCYLSLNDRAKAIMFFYKALPMLKDSIDARVALASLILEDAKEDEAISLLSPPKDLDSLDSNSYMQNPWWLDGKIKLKLCYIYKAKGMLEDFVNTISPLVHESLYVKTLRPKVKKRLTISVLRERISILNVQENDDVFGEVRPLASKSDLVVVFLSCAISDKACGTQRFIVGTGEVELRACRARKLLQKKEEQKAADKAAGIDLPSDYSDDESLLCKALQSLQRYSEALEIINLTLRLVSDKLPGDKEEQLQSLLAQISFNATDPKHGFDYVRSAIQKQPHSIAAWNCYYKITSRMLENLWNLFTMLSHHQDAAREYLEAYKLMPECPLINLCAGTALINLTLGFRLQNKHQCLAQGLAFLYNNLQLTENSQEALYNIARAYHHVGLVSLAASYYEKVLAACEKDYPIPKLLNENSEMENMKPGYCDLRREAAYNLHLIYKNSGAFDLARQENKVTPSLPGITRKSLASTVTKSGLATAIGICLAAQRSYTLSSSSRA</sequence>
<gene>
    <name evidence="12" type="ORF">POTOM_045758</name>
</gene>
<evidence type="ECO:0000256" key="8">
    <source>
        <dbReference type="PROSITE-ProRule" id="PRU00339"/>
    </source>
</evidence>
<dbReference type="FunFam" id="1.25.40.10:FF:000425">
    <property type="entry name" value="Pentatricopeptide repeat-containing protein At3g26540"/>
    <property type="match status" value="1"/>
</dbReference>
<feature type="compositionally biased region" description="Basic residues" evidence="10">
    <location>
        <begin position="1343"/>
        <end position="1360"/>
    </location>
</feature>
<feature type="repeat" description="PPR" evidence="9">
    <location>
        <begin position="783"/>
        <end position="817"/>
    </location>
</feature>
<feature type="region of interest" description="Disordered" evidence="10">
    <location>
        <begin position="23"/>
        <end position="45"/>
    </location>
</feature>
<dbReference type="GO" id="GO:0008270">
    <property type="term" value="F:zinc ion binding"/>
    <property type="evidence" value="ECO:0007669"/>
    <property type="project" value="InterPro"/>
</dbReference>
<comment type="subcellular location">
    <subcellularLocation>
        <location evidence="1">Secreted</location>
        <location evidence="1">Extracellular space</location>
        <location evidence="1">Apoplast</location>
    </subcellularLocation>
</comment>
<dbReference type="Pfam" id="PF01535">
    <property type="entry name" value="PPR"/>
    <property type="match status" value="9"/>
</dbReference>
<evidence type="ECO:0000256" key="5">
    <source>
        <dbReference type="ARBA" id="ARBA00022729"/>
    </source>
</evidence>
<dbReference type="PANTHER" id="PTHR24015:SF2034">
    <property type="entry name" value="PENTATRICOPEPTIDE REPEAT-CONTAINING PROTEIN-RELATED"/>
    <property type="match status" value="1"/>
</dbReference>
<dbReference type="FunFam" id="1.25.40.10:FF:000353">
    <property type="entry name" value="Pentatricopeptide repeat-containing protein At4g39530"/>
    <property type="match status" value="1"/>
</dbReference>
<comment type="similarity">
    <text evidence="7">Belongs to the EXORDIUM family.</text>
</comment>
<dbReference type="FunFam" id="1.25.40.10:FF:000196">
    <property type="entry name" value="Pentatricopeptide repeat-containing protein At4g14850"/>
    <property type="match status" value="1"/>
</dbReference>
<name>A0A8X8C733_POPTO</name>
<feature type="region of interest" description="Disordered" evidence="10">
    <location>
        <begin position="1343"/>
        <end position="1364"/>
    </location>
</feature>
<protein>
    <recommendedName>
        <fullName evidence="11">DYW domain-containing protein</fullName>
    </recommendedName>
</protein>
<dbReference type="Proteomes" id="UP000886885">
    <property type="component" value="Chromosome 13D"/>
</dbReference>
<dbReference type="PROSITE" id="PS51375">
    <property type="entry name" value="PPR"/>
    <property type="match status" value="7"/>
</dbReference>
<dbReference type="GO" id="GO:0003723">
    <property type="term" value="F:RNA binding"/>
    <property type="evidence" value="ECO:0007669"/>
    <property type="project" value="InterPro"/>
</dbReference>
<evidence type="ECO:0000313" key="13">
    <source>
        <dbReference type="Proteomes" id="UP000886885"/>
    </source>
</evidence>
<dbReference type="Pfam" id="PF04674">
    <property type="entry name" value="Phi_1"/>
    <property type="match status" value="1"/>
</dbReference>
<feature type="compositionally biased region" description="Acidic residues" evidence="10">
    <location>
        <begin position="1245"/>
        <end position="1278"/>
    </location>
</feature>
<comment type="similarity">
    <text evidence="2">Belongs to the PPR family. PCMP-H subfamily.</text>
</comment>
<dbReference type="Pfam" id="PF13176">
    <property type="entry name" value="TPR_7"/>
    <property type="match status" value="1"/>
</dbReference>
<keyword evidence="13" id="KW-1185">Reference proteome</keyword>
<evidence type="ECO:0000256" key="1">
    <source>
        <dbReference type="ARBA" id="ARBA00004271"/>
    </source>
</evidence>
<feature type="repeat" description="PPR" evidence="9">
    <location>
        <begin position="682"/>
        <end position="716"/>
    </location>
</feature>
<feature type="repeat" description="TPR" evidence="8">
    <location>
        <begin position="1469"/>
        <end position="1502"/>
    </location>
</feature>
<dbReference type="InterPro" id="IPR019734">
    <property type="entry name" value="TPR_rpt"/>
</dbReference>
<feature type="region of interest" description="Disordered" evidence="10">
    <location>
        <begin position="1240"/>
        <end position="1283"/>
    </location>
</feature>
<dbReference type="Pfam" id="PF20431">
    <property type="entry name" value="E_motif"/>
    <property type="match status" value="1"/>
</dbReference>
<dbReference type="Pfam" id="PF13041">
    <property type="entry name" value="PPR_2"/>
    <property type="match status" value="3"/>
</dbReference>
<dbReference type="SMART" id="SM00028">
    <property type="entry name" value="TPR"/>
    <property type="match status" value="7"/>
</dbReference>
<evidence type="ECO:0000256" key="4">
    <source>
        <dbReference type="ARBA" id="ARBA00022525"/>
    </source>
</evidence>
<keyword evidence="6" id="KW-0677">Repeat</keyword>
<feature type="repeat" description="PPR" evidence="9">
    <location>
        <begin position="131"/>
        <end position="161"/>
    </location>
</feature>
<dbReference type="GO" id="GO:0009451">
    <property type="term" value="P:RNA modification"/>
    <property type="evidence" value="ECO:0007669"/>
    <property type="project" value="InterPro"/>
</dbReference>
<evidence type="ECO:0000259" key="11">
    <source>
        <dbReference type="Pfam" id="PF14432"/>
    </source>
</evidence>
<comment type="caution">
    <text evidence="12">The sequence shown here is derived from an EMBL/GenBank/DDBJ whole genome shotgun (WGS) entry which is preliminary data.</text>
</comment>
<evidence type="ECO:0000256" key="9">
    <source>
        <dbReference type="PROSITE-ProRule" id="PRU00708"/>
    </source>
</evidence>
<dbReference type="InterPro" id="IPR046960">
    <property type="entry name" value="PPR_At4g14850-like_plant"/>
</dbReference>
<dbReference type="NCBIfam" id="TIGR00756">
    <property type="entry name" value="PPR"/>
    <property type="match status" value="5"/>
</dbReference>
<proteinExistence type="inferred from homology"/>
<keyword evidence="3" id="KW-0052">Apoplast</keyword>
<dbReference type="PANTHER" id="PTHR24015">
    <property type="entry name" value="OS07G0578800 PROTEIN-RELATED"/>
    <property type="match status" value="1"/>
</dbReference>
<dbReference type="Pfam" id="PF14432">
    <property type="entry name" value="DYW_deaminase"/>
    <property type="match status" value="1"/>
</dbReference>
<dbReference type="GO" id="GO:0048046">
    <property type="term" value="C:apoplast"/>
    <property type="evidence" value="ECO:0007669"/>
    <property type="project" value="UniProtKB-SubCell"/>
</dbReference>
<dbReference type="InterPro" id="IPR032867">
    <property type="entry name" value="DYW_dom"/>
</dbReference>
<dbReference type="InterPro" id="IPR002885">
    <property type="entry name" value="PPR_rpt"/>
</dbReference>
<keyword evidence="5" id="KW-0732">Signal</keyword>
<dbReference type="Pfam" id="PF13432">
    <property type="entry name" value="TPR_16"/>
    <property type="match status" value="2"/>
</dbReference>